<evidence type="ECO:0000256" key="1">
    <source>
        <dbReference type="SAM" id="MobiDB-lite"/>
    </source>
</evidence>
<feature type="region of interest" description="Disordered" evidence="1">
    <location>
        <begin position="70"/>
        <end position="115"/>
    </location>
</feature>
<evidence type="ECO:0000313" key="2">
    <source>
        <dbReference type="EMBL" id="KAF8793176.1"/>
    </source>
</evidence>
<proteinExistence type="predicted"/>
<dbReference type="EMBL" id="JABXBU010000003">
    <property type="protein sequence ID" value="KAF8793176.1"/>
    <property type="molecule type" value="Genomic_DNA"/>
</dbReference>
<protein>
    <submittedName>
        <fullName evidence="2">Uncharacterized protein</fullName>
    </submittedName>
</protein>
<keyword evidence="3" id="KW-1185">Reference proteome</keyword>
<sequence length="159" mass="17773">MSPRDGGAHPRCSPEIGRQSVSVEVNANQDSAPERKLKNVALSFGKKMGLSITKCPFKWNAHFEKVDKYKIPTMDPAEVTEQEENEGGKEKGEKKRKATRKYLKTDSDRLQTKDEKEMIPCGQAIAPILMKLAQRFTFAGKPLRGMIPDAAHYQIGPDT</sequence>
<feature type="region of interest" description="Disordered" evidence="1">
    <location>
        <begin position="1"/>
        <end position="20"/>
    </location>
</feature>
<reference evidence="2" key="2">
    <citation type="submission" date="2020-06" db="EMBL/GenBank/DDBJ databases">
        <authorList>
            <person name="Sheffer M."/>
        </authorList>
    </citation>
    <scope>NUCLEOTIDE SEQUENCE</scope>
</reference>
<dbReference type="AlphaFoldDB" id="A0A8T0FQS3"/>
<feature type="compositionally biased region" description="Basic and acidic residues" evidence="1">
    <location>
        <begin position="103"/>
        <end position="115"/>
    </location>
</feature>
<comment type="caution">
    <text evidence="2">The sequence shown here is derived from an EMBL/GenBank/DDBJ whole genome shotgun (WGS) entry which is preliminary data.</text>
</comment>
<organism evidence="2 3">
    <name type="scientific">Argiope bruennichi</name>
    <name type="common">Wasp spider</name>
    <name type="synonym">Aranea bruennichi</name>
    <dbReference type="NCBI Taxonomy" id="94029"/>
    <lineage>
        <taxon>Eukaryota</taxon>
        <taxon>Metazoa</taxon>
        <taxon>Ecdysozoa</taxon>
        <taxon>Arthropoda</taxon>
        <taxon>Chelicerata</taxon>
        <taxon>Arachnida</taxon>
        <taxon>Araneae</taxon>
        <taxon>Araneomorphae</taxon>
        <taxon>Entelegynae</taxon>
        <taxon>Araneoidea</taxon>
        <taxon>Araneidae</taxon>
        <taxon>Argiope</taxon>
    </lineage>
</organism>
<gene>
    <name evidence="2" type="ORF">HNY73_004692</name>
</gene>
<name>A0A8T0FQS3_ARGBR</name>
<accession>A0A8T0FQS3</accession>
<evidence type="ECO:0000313" key="3">
    <source>
        <dbReference type="Proteomes" id="UP000807504"/>
    </source>
</evidence>
<reference evidence="2" key="1">
    <citation type="journal article" date="2020" name="bioRxiv">
        <title>Chromosome-level reference genome of the European wasp spider Argiope bruennichi: a resource for studies on range expansion and evolutionary adaptation.</title>
        <authorList>
            <person name="Sheffer M.M."/>
            <person name="Hoppe A."/>
            <person name="Krehenwinkel H."/>
            <person name="Uhl G."/>
            <person name="Kuss A.W."/>
            <person name="Jensen L."/>
            <person name="Jensen C."/>
            <person name="Gillespie R.G."/>
            <person name="Hoff K.J."/>
            <person name="Prost S."/>
        </authorList>
    </citation>
    <scope>NUCLEOTIDE SEQUENCE</scope>
</reference>
<dbReference type="Proteomes" id="UP000807504">
    <property type="component" value="Unassembled WGS sequence"/>
</dbReference>